<keyword evidence="12" id="KW-1185">Reference proteome</keyword>
<evidence type="ECO:0000256" key="8">
    <source>
        <dbReference type="SAM" id="MobiDB-lite"/>
    </source>
</evidence>
<dbReference type="GO" id="GO:0043565">
    <property type="term" value="F:sequence-specific DNA binding"/>
    <property type="evidence" value="ECO:0007669"/>
    <property type="project" value="InterPro"/>
</dbReference>
<feature type="compositionally biased region" description="Polar residues" evidence="8">
    <location>
        <begin position="351"/>
        <end position="364"/>
    </location>
</feature>
<reference evidence="12" key="1">
    <citation type="submission" date="2016-10" db="EMBL/GenBank/DDBJ databases">
        <authorList>
            <person name="Varghese N."/>
            <person name="Submissions S."/>
        </authorList>
    </citation>
    <scope>NUCLEOTIDE SEQUENCE [LARGE SCALE GENOMIC DNA]</scope>
    <source>
        <strain evidence="12">CGMCC 1.10223</strain>
    </source>
</reference>
<dbReference type="Gene3D" id="3.40.50.1980">
    <property type="entry name" value="Nitrogenase molybdenum iron protein domain"/>
    <property type="match status" value="2"/>
</dbReference>
<organism evidence="11 12">
    <name type="scientific">Paenibacillus algorifonticola</name>
    <dbReference type="NCBI Taxonomy" id="684063"/>
    <lineage>
        <taxon>Bacteria</taxon>
        <taxon>Bacillati</taxon>
        <taxon>Bacillota</taxon>
        <taxon>Bacilli</taxon>
        <taxon>Bacillales</taxon>
        <taxon>Paenibacillaceae</taxon>
        <taxon>Paenibacillus</taxon>
    </lineage>
</organism>
<feature type="compositionally biased region" description="Low complexity" evidence="8">
    <location>
        <begin position="365"/>
        <end position="389"/>
    </location>
</feature>
<dbReference type="RefSeq" id="WP_046233924.1">
    <property type="nucleotide sequence ID" value="NZ_FONN01000025.1"/>
</dbReference>
<comment type="similarity">
    <text evidence="2">Belongs to the bacterial solute-binding protein 8 family.</text>
</comment>
<dbReference type="AlphaFoldDB" id="A0A1I2HST7"/>
<feature type="region of interest" description="Disordered" evidence="8">
    <location>
        <begin position="351"/>
        <end position="393"/>
    </location>
</feature>
<dbReference type="PROSITE" id="PS01124">
    <property type="entry name" value="HTH_ARAC_FAMILY_2"/>
    <property type="match status" value="1"/>
</dbReference>
<dbReference type="Pfam" id="PF12833">
    <property type="entry name" value="HTH_18"/>
    <property type="match status" value="1"/>
</dbReference>
<evidence type="ECO:0000256" key="3">
    <source>
        <dbReference type="ARBA" id="ARBA00022448"/>
    </source>
</evidence>
<dbReference type="PANTHER" id="PTHR30532:SF26">
    <property type="entry name" value="IRON(3+)-HYDROXAMATE-BINDING PROTEIN FHUD"/>
    <property type="match status" value="1"/>
</dbReference>
<evidence type="ECO:0000259" key="10">
    <source>
        <dbReference type="PROSITE" id="PS50983"/>
    </source>
</evidence>
<evidence type="ECO:0000256" key="1">
    <source>
        <dbReference type="ARBA" id="ARBA00004196"/>
    </source>
</evidence>
<comment type="subcellular location">
    <subcellularLocation>
        <location evidence="1">Cell envelope</location>
    </subcellularLocation>
</comment>
<dbReference type="SUPFAM" id="SSF53807">
    <property type="entry name" value="Helical backbone' metal receptor"/>
    <property type="match status" value="1"/>
</dbReference>
<keyword evidence="4" id="KW-0732">Signal</keyword>
<dbReference type="PROSITE" id="PS00041">
    <property type="entry name" value="HTH_ARAC_FAMILY_1"/>
    <property type="match status" value="1"/>
</dbReference>
<accession>A0A1I2HST7</accession>
<dbReference type="PROSITE" id="PS50983">
    <property type="entry name" value="FE_B12_PBP"/>
    <property type="match status" value="1"/>
</dbReference>
<evidence type="ECO:0000313" key="11">
    <source>
        <dbReference type="EMBL" id="SFF31441.1"/>
    </source>
</evidence>
<dbReference type="InterPro" id="IPR011051">
    <property type="entry name" value="RmlC_Cupin_sf"/>
</dbReference>
<name>A0A1I2HST7_9BACL</name>
<keyword evidence="3" id="KW-0813">Transport</keyword>
<protein>
    <submittedName>
        <fullName evidence="11">Iron complex transport system substrate-binding protein</fullName>
    </submittedName>
</protein>
<keyword evidence="7" id="KW-0804">Transcription</keyword>
<feature type="domain" description="Fe/B12 periplasmic-binding" evidence="10">
    <location>
        <begin position="401"/>
        <end position="660"/>
    </location>
</feature>
<keyword evidence="5" id="KW-0805">Transcription regulation</keyword>
<dbReference type="Gene3D" id="1.10.10.60">
    <property type="entry name" value="Homeodomain-like"/>
    <property type="match status" value="2"/>
</dbReference>
<dbReference type="SMART" id="SM00342">
    <property type="entry name" value="HTH_ARAC"/>
    <property type="match status" value="1"/>
</dbReference>
<dbReference type="OrthoDB" id="2652069at2"/>
<dbReference type="GO" id="GO:1901678">
    <property type="term" value="P:iron coordination entity transport"/>
    <property type="evidence" value="ECO:0007669"/>
    <property type="project" value="UniProtKB-ARBA"/>
</dbReference>
<dbReference type="InterPro" id="IPR018062">
    <property type="entry name" value="HTH_AraC-typ_CS"/>
</dbReference>
<dbReference type="EMBL" id="FONN01000025">
    <property type="protein sequence ID" value="SFF31441.1"/>
    <property type="molecule type" value="Genomic_DNA"/>
</dbReference>
<evidence type="ECO:0000256" key="7">
    <source>
        <dbReference type="ARBA" id="ARBA00023163"/>
    </source>
</evidence>
<evidence type="ECO:0000256" key="2">
    <source>
        <dbReference type="ARBA" id="ARBA00008814"/>
    </source>
</evidence>
<evidence type="ECO:0000256" key="5">
    <source>
        <dbReference type="ARBA" id="ARBA00023015"/>
    </source>
</evidence>
<evidence type="ECO:0000256" key="6">
    <source>
        <dbReference type="ARBA" id="ARBA00023125"/>
    </source>
</evidence>
<dbReference type="InterPro" id="IPR051313">
    <property type="entry name" value="Bact_iron-sidero_bind"/>
</dbReference>
<sequence>MKLDDHIALWNHASVKVMDFRYAMLEAGEMLSPYRLPANAFLYVIDGSAQVQLDHSQHHMKRFHVLHGGRSAHLSITAEEPFTYYLILYKAVLMLSPSQKLAQPNDLSRPFHYEYSFVPLYPLPLLETLGKMYTAWMKPDPLNLFHARTLFYQFVHELLWQMQRQGIEPVRPDLLAQMLRYMQECYRDPITLETMSELFDCSVSYLTKLFKKQMNESPIRLLTQIRVKRAADLLEQTETSLQETAELVGYPDAHTLGRSFKKYYGLPPSEFRAKYRQNSLIPKSPVFRTKFAIAPPYTQCYSVNDYESHYHSTRSGGFSVSKINKPYSMAATLLLCMTLLLSACSGATNAGASQSGTNSSPAVQSSSQTPAEASPASSSTASTKTYTDSKGTVTIPANPERIVDLTGSAIGNLLKLDLKPVAALQAALVNPYHEGKLDGIVDLGDGTNLEAILNLDPDLIIVFDFLEESEYEKLAQIAPVVRLKYGAATPSDLLTEFGKITGREQIAQAWIEEWNAKIAEVKPKIAEVVGDKTVSILQPYAKGIYAWGNKGGRGGEILYGDLGLKAPAIIQEALIDGAEFGSSLSLEQLPEYAGDYIFTSNWGWDDGDPDVVYGSSLWKGLPAVKQNQVYFINAQGSYFNDPISLEAQLQFIVESFLGKKA</sequence>
<dbReference type="CDD" id="cd01138">
    <property type="entry name" value="FeuA"/>
    <property type="match status" value="1"/>
</dbReference>
<dbReference type="SUPFAM" id="SSF46689">
    <property type="entry name" value="Homeodomain-like"/>
    <property type="match status" value="2"/>
</dbReference>
<evidence type="ECO:0000313" key="12">
    <source>
        <dbReference type="Proteomes" id="UP000183410"/>
    </source>
</evidence>
<dbReference type="InterPro" id="IPR002491">
    <property type="entry name" value="ABC_transptr_periplasmic_BD"/>
</dbReference>
<dbReference type="GO" id="GO:0003700">
    <property type="term" value="F:DNA-binding transcription factor activity"/>
    <property type="evidence" value="ECO:0007669"/>
    <property type="project" value="InterPro"/>
</dbReference>
<gene>
    <name evidence="11" type="ORF">SAMN04487969_12520</name>
</gene>
<dbReference type="Proteomes" id="UP000183410">
    <property type="component" value="Unassembled WGS sequence"/>
</dbReference>
<evidence type="ECO:0000259" key="9">
    <source>
        <dbReference type="PROSITE" id="PS01124"/>
    </source>
</evidence>
<dbReference type="GO" id="GO:0030288">
    <property type="term" value="C:outer membrane-bounded periplasmic space"/>
    <property type="evidence" value="ECO:0007669"/>
    <property type="project" value="TreeGrafter"/>
</dbReference>
<evidence type="ECO:0000256" key="4">
    <source>
        <dbReference type="ARBA" id="ARBA00022729"/>
    </source>
</evidence>
<feature type="domain" description="HTH araC/xylS-type" evidence="9">
    <location>
        <begin position="176"/>
        <end position="274"/>
    </location>
</feature>
<proteinExistence type="inferred from homology"/>
<dbReference type="PANTHER" id="PTHR30532">
    <property type="entry name" value="IRON III DICITRATE-BINDING PERIPLASMIC PROTEIN"/>
    <property type="match status" value="1"/>
</dbReference>
<dbReference type="InterPro" id="IPR009057">
    <property type="entry name" value="Homeodomain-like_sf"/>
</dbReference>
<keyword evidence="6" id="KW-0238">DNA-binding</keyword>
<dbReference type="Pfam" id="PF01497">
    <property type="entry name" value="Peripla_BP_2"/>
    <property type="match status" value="1"/>
</dbReference>
<dbReference type="InterPro" id="IPR018060">
    <property type="entry name" value="HTH_AraC"/>
</dbReference>
<dbReference type="SUPFAM" id="SSF51182">
    <property type="entry name" value="RmlC-like cupins"/>
    <property type="match status" value="1"/>
</dbReference>